<sequence>MSATEVFRLPDLGEGLTEAEILAWRVRAGDTVTVDQSVVEVETAKAAVDVPIPFAGTVAELYAEAGSVVGVGEPLIAVTVPDGSSANKERHREEEHAGSGNVLVGYGTGTPRRSRRRARAQAARAVPASPTPAPQAPRVISPVVRRLARDHGVDVRAVAASGPGGVVLRRDVDAAIAAAAPPDAPASEDGVVRVPLTGTRRAIAEKLSRSRREIPDAGTWVDVDATPLVELKDDINRASPDAHVGVLALLARVCVAGLRRFPELNAHVDTAREEIVQMPRVHLGVAAQTPRGLVVPVVHDADRLTLAELAARLRELTGAAREGGLTPRDLTGGTFTLNNYGVFGVDGSNPILNHPEAAMLGVGRIADRPWAFEGEVRLRKVAQLSFTFDHRVCDGGVAGGFLRFVADCVERPGVLITHL</sequence>
<dbReference type="GO" id="GO:0031405">
    <property type="term" value="F:lipoic acid binding"/>
    <property type="evidence" value="ECO:0007669"/>
    <property type="project" value="TreeGrafter"/>
</dbReference>
<dbReference type="InterPro" id="IPR001078">
    <property type="entry name" value="2-oxoacid_DH_actylTfrase"/>
</dbReference>
<keyword evidence="4 6" id="KW-0450">Lipoyl</keyword>
<keyword evidence="3 6" id="KW-0808">Transferase</keyword>
<dbReference type="EMBL" id="SMKU01000008">
    <property type="protein sequence ID" value="TDD96076.1"/>
    <property type="molecule type" value="Genomic_DNA"/>
</dbReference>
<evidence type="ECO:0000256" key="3">
    <source>
        <dbReference type="ARBA" id="ARBA00022679"/>
    </source>
</evidence>
<dbReference type="SUPFAM" id="SSF52777">
    <property type="entry name" value="CoA-dependent acyltransferases"/>
    <property type="match status" value="1"/>
</dbReference>
<evidence type="ECO:0000256" key="4">
    <source>
        <dbReference type="ARBA" id="ARBA00022823"/>
    </source>
</evidence>
<dbReference type="InterPro" id="IPR011053">
    <property type="entry name" value="Single_hybrid_motif"/>
</dbReference>
<dbReference type="Gene3D" id="4.10.320.10">
    <property type="entry name" value="E3-binding domain"/>
    <property type="match status" value="1"/>
</dbReference>
<dbReference type="InterPro" id="IPR036625">
    <property type="entry name" value="E3-bd_dom_sf"/>
</dbReference>
<dbReference type="GO" id="GO:0005737">
    <property type="term" value="C:cytoplasm"/>
    <property type="evidence" value="ECO:0007669"/>
    <property type="project" value="TreeGrafter"/>
</dbReference>
<evidence type="ECO:0000256" key="5">
    <source>
        <dbReference type="ARBA" id="ARBA00023315"/>
    </source>
</evidence>
<dbReference type="Proteomes" id="UP000294513">
    <property type="component" value="Unassembled WGS sequence"/>
</dbReference>
<dbReference type="SUPFAM" id="SSF51230">
    <property type="entry name" value="Single hybrid motif"/>
    <property type="match status" value="1"/>
</dbReference>
<dbReference type="InterPro" id="IPR000089">
    <property type="entry name" value="Biotin_lipoyl"/>
</dbReference>
<dbReference type="GO" id="GO:0016407">
    <property type="term" value="F:acetyltransferase activity"/>
    <property type="evidence" value="ECO:0007669"/>
    <property type="project" value="TreeGrafter"/>
</dbReference>
<feature type="domain" description="Lipoyl-binding" evidence="8">
    <location>
        <begin position="4"/>
        <end position="79"/>
    </location>
</feature>
<dbReference type="Gene3D" id="3.30.559.10">
    <property type="entry name" value="Chloramphenicol acetyltransferase-like domain"/>
    <property type="match status" value="1"/>
</dbReference>
<dbReference type="AlphaFoldDB" id="A0A4R5CBD8"/>
<evidence type="ECO:0000313" key="10">
    <source>
        <dbReference type="EMBL" id="TDD96076.1"/>
    </source>
</evidence>
<dbReference type="EC" id="2.3.1.-" evidence="6"/>
<dbReference type="InterPro" id="IPR003016">
    <property type="entry name" value="2-oxoA_DH_lipoyl-BS"/>
</dbReference>
<dbReference type="RefSeq" id="WP_131889330.1">
    <property type="nucleotide sequence ID" value="NZ_SMKU01000008.1"/>
</dbReference>
<evidence type="ECO:0000256" key="7">
    <source>
        <dbReference type="SAM" id="MobiDB-lite"/>
    </source>
</evidence>
<dbReference type="Gene3D" id="2.40.50.100">
    <property type="match status" value="1"/>
</dbReference>
<comment type="cofactor">
    <cofactor evidence="1 6">
        <name>(R)-lipoate</name>
        <dbReference type="ChEBI" id="CHEBI:83088"/>
    </cofactor>
</comment>
<dbReference type="SUPFAM" id="SSF47005">
    <property type="entry name" value="Peripheral subunit-binding domain of 2-oxo acid dehydrogenase complex"/>
    <property type="match status" value="1"/>
</dbReference>
<dbReference type="Pfam" id="PF00364">
    <property type="entry name" value="Biotin_lipoyl"/>
    <property type="match status" value="1"/>
</dbReference>
<comment type="similarity">
    <text evidence="2 6">Belongs to the 2-oxoacid dehydrogenase family.</text>
</comment>
<dbReference type="Pfam" id="PF00198">
    <property type="entry name" value="2-oxoacid_dh"/>
    <property type="match status" value="1"/>
</dbReference>
<comment type="caution">
    <text evidence="10">The sequence shown here is derived from an EMBL/GenBank/DDBJ whole genome shotgun (WGS) entry which is preliminary data.</text>
</comment>
<dbReference type="InterPro" id="IPR004167">
    <property type="entry name" value="PSBD"/>
</dbReference>
<feature type="domain" description="Peripheral subunit-binding (PSBD)" evidence="9">
    <location>
        <begin position="139"/>
        <end position="176"/>
    </location>
</feature>
<dbReference type="PROSITE" id="PS50968">
    <property type="entry name" value="BIOTINYL_LIPOYL"/>
    <property type="match status" value="1"/>
</dbReference>
<keyword evidence="11" id="KW-1185">Reference proteome</keyword>
<dbReference type="Pfam" id="PF02817">
    <property type="entry name" value="E3_binding"/>
    <property type="match status" value="1"/>
</dbReference>
<evidence type="ECO:0000256" key="6">
    <source>
        <dbReference type="RuleBase" id="RU003423"/>
    </source>
</evidence>
<name>A0A4R5CBD8_9ACTN</name>
<accession>A0A4R5CBD8</accession>
<protein>
    <recommendedName>
        <fullName evidence="6">Dihydrolipoamide acetyltransferase component of pyruvate dehydrogenase complex</fullName>
        <ecNumber evidence="6">2.3.1.-</ecNumber>
    </recommendedName>
</protein>
<dbReference type="FunFam" id="3.30.559.10:FF:000007">
    <property type="entry name" value="Dihydrolipoamide acetyltransferase component of pyruvate dehydrogenase complex"/>
    <property type="match status" value="1"/>
</dbReference>
<evidence type="ECO:0000259" key="9">
    <source>
        <dbReference type="PROSITE" id="PS51826"/>
    </source>
</evidence>
<proteinExistence type="inferred from homology"/>
<dbReference type="PANTHER" id="PTHR43178">
    <property type="entry name" value="DIHYDROLIPOAMIDE ACETYLTRANSFERASE COMPONENT OF PYRUVATE DEHYDROGENASE COMPLEX"/>
    <property type="match status" value="1"/>
</dbReference>
<organism evidence="10 11">
    <name type="scientific">Actinomadura rubrisoli</name>
    <dbReference type="NCBI Taxonomy" id="2530368"/>
    <lineage>
        <taxon>Bacteria</taxon>
        <taxon>Bacillati</taxon>
        <taxon>Actinomycetota</taxon>
        <taxon>Actinomycetes</taxon>
        <taxon>Streptosporangiales</taxon>
        <taxon>Thermomonosporaceae</taxon>
        <taxon>Actinomadura</taxon>
    </lineage>
</organism>
<dbReference type="InterPro" id="IPR023213">
    <property type="entry name" value="CAT-like_dom_sf"/>
</dbReference>
<dbReference type="CDD" id="cd06849">
    <property type="entry name" value="lipoyl_domain"/>
    <property type="match status" value="1"/>
</dbReference>
<reference evidence="10 11" key="1">
    <citation type="submission" date="2019-03" db="EMBL/GenBank/DDBJ databases">
        <title>Draft genome sequences of novel Actinobacteria.</title>
        <authorList>
            <person name="Sahin N."/>
            <person name="Ay H."/>
            <person name="Saygin H."/>
        </authorList>
    </citation>
    <scope>NUCLEOTIDE SEQUENCE [LARGE SCALE GENOMIC DNA]</scope>
    <source>
        <strain evidence="10 11">H3C3</strain>
    </source>
</reference>
<evidence type="ECO:0000256" key="1">
    <source>
        <dbReference type="ARBA" id="ARBA00001938"/>
    </source>
</evidence>
<keyword evidence="5 6" id="KW-0012">Acyltransferase</keyword>
<dbReference type="OrthoDB" id="9805770at2"/>
<evidence type="ECO:0000256" key="2">
    <source>
        <dbReference type="ARBA" id="ARBA00007317"/>
    </source>
</evidence>
<dbReference type="InterPro" id="IPR050743">
    <property type="entry name" value="2-oxoacid_DH_E2_comp"/>
</dbReference>
<dbReference type="PANTHER" id="PTHR43178:SF5">
    <property type="entry name" value="LIPOAMIDE ACYLTRANSFERASE COMPONENT OF BRANCHED-CHAIN ALPHA-KETO ACID DEHYDROGENASE COMPLEX, MITOCHONDRIAL"/>
    <property type="match status" value="1"/>
</dbReference>
<gene>
    <name evidence="10" type="ORF">E1298_03790</name>
</gene>
<dbReference type="PROSITE" id="PS00189">
    <property type="entry name" value="LIPOYL"/>
    <property type="match status" value="1"/>
</dbReference>
<dbReference type="PROSITE" id="PS51826">
    <property type="entry name" value="PSBD"/>
    <property type="match status" value="1"/>
</dbReference>
<evidence type="ECO:0000313" key="11">
    <source>
        <dbReference type="Proteomes" id="UP000294513"/>
    </source>
</evidence>
<feature type="compositionally biased region" description="Basic and acidic residues" evidence="7">
    <location>
        <begin position="87"/>
        <end position="97"/>
    </location>
</feature>
<feature type="region of interest" description="Disordered" evidence="7">
    <location>
        <begin position="82"/>
        <end position="136"/>
    </location>
</feature>
<evidence type="ECO:0000259" key="8">
    <source>
        <dbReference type="PROSITE" id="PS50968"/>
    </source>
</evidence>